<dbReference type="Pfam" id="PF01943">
    <property type="entry name" value="Polysacc_synt"/>
    <property type="match status" value="1"/>
</dbReference>
<feature type="transmembrane region" description="Helical" evidence="6">
    <location>
        <begin position="232"/>
        <end position="250"/>
    </location>
</feature>
<evidence type="ECO:0000256" key="1">
    <source>
        <dbReference type="ARBA" id="ARBA00004651"/>
    </source>
</evidence>
<name>A0ABP8IUH5_9BACT</name>
<sequence length="516" mass="57043">MSKPVARAKPAFWGAVSSQVFTIVSMLVSIISTPLMVKYLDKEEYGLSILFFQIIGYLALFDFGLSTALIRQLSVHRGEDELARITLNRIATTGLYVSAVLGGAVTLLGFGFAPFVPSLFNLRPDLAEAAIPIVATFSLLVGAQFLQRGLGGILFTHHKQVHVGVTQFILSMTGIVATIILLMNGVGLWSFVYANMLQLLLSMVSIVWLLRRYFPYLSIRPRHFDRSLMKELFGFGLFMFLGNLSTQIILNTDRLVIGKILSLSAVAVFSLTVRIPEVGMGLLAKVLENVGPAATEIVTHEGHNRTQLFLQRIMLIIMVSSIVAFWLMLALDEWFVDLWVGPSFFAGQAVLLLALGVMVQQTLARTGTFFLYAKGIARAVSIAAIVEAVLNITFSVILGYRMGMTGILLGTLLAALLTSVWYVPYLLRKHLGISFIAYWGLPIIRPTLILSVVGGMVWWAATKVQAQYSNSWSMFFLVAFTATLVLGGTAWIVFLRHAVVDYIPVRWRSYLLMKAV</sequence>
<evidence type="ECO:0000256" key="4">
    <source>
        <dbReference type="ARBA" id="ARBA00022989"/>
    </source>
</evidence>
<keyword evidence="5 6" id="KW-0472">Membrane</keyword>
<dbReference type="Proteomes" id="UP001500454">
    <property type="component" value="Unassembled WGS sequence"/>
</dbReference>
<feature type="transmembrane region" description="Helical" evidence="6">
    <location>
        <begin position="313"/>
        <end position="331"/>
    </location>
</feature>
<comment type="caution">
    <text evidence="7">The sequence shown here is derived from an EMBL/GenBank/DDBJ whole genome shotgun (WGS) entry which is preliminary data.</text>
</comment>
<keyword evidence="2" id="KW-1003">Cell membrane</keyword>
<keyword evidence="4 6" id="KW-1133">Transmembrane helix</keyword>
<protein>
    <recommendedName>
        <fullName evidence="9">Polysaccharide biosynthesis protein C-terminal domain-containing protein</fullName>
    </recommendedName>
</protein>
<evidence type="ECO:0000313" key="8">
    <source>
        <dbReference type="Proteomes" id="UP001500454"/>
    </source>
</evidence>
<dbReference type="EMBL" id="BAABHA010000001">
    <property type="protein sequence ID" value="GAA4373028.1"/>
    <property type="molecule type" value="Genomic_DNA"/>
</dbReference>
<evidence type="ECO:0000313" key="7">
    <source>
        <dbReference type="EMBL" id="GAA4373028.1"/>
    </source>
</evidence>
<keyword evidence="3 6" id="KW-0812">Transmembrane</keyword>
<feature type="transmembrane region" description="Helical" evidence="6">
    <location>
        <begin position="472"/>
        <end position="494"/>
    </location>
</feature>
<feature type="transmembrane region" description="Helical" evidence="6">
    <location>
        <begin position="435"/>
        <end position="460"/>
    </location>
</feature>
<feature type="transmembrane region" description="Helical" evidence="6">
    <location>
        <begin position="404"/>
        <end position="423"/>
    </location>
</feature>
<evidence type="ECO:0000256" key="2">
    <source>
        <dbReference type="ARBA" id="ARBA00022475"/>
    </source>
</evidence>
<feature type="transmembrane region" description="Helical" evidence="6">
    <location>
        <begin position="343"/>
        <end position="364"/>
    </location>
</feature>
<dbReference type="RefSeq" id="WP_345220747.1">
    <property type="nucleotide sequence ID" value="NZ_BAABHA010000001.1"/>
</dbReference>
<feature type="transmembrane region" description="Helical" evidence="6">
    <location>
        <begin position="129"/>
        <end position="147"/>
    </location>
</feature>
<feature type="transmembrane region" description="Helical" evidence="6">
    <location>
        <begin position="168"/>
        <end position="186"/>
    </location>
</feature>
<feature type="transmembrane region" description="Helical" evidence="6">
    <location>
        <begin position="192"/>
        <end position="211"/>
    </location>
</feature>
<dbReference type="InterPro" id="IPR002797">
    <property type="entry name" value="Polysacc_synth"/>
</dbReference>
<keyword evidence="8" id="KW-1185">Reference proteome</keyword>
<feature type="transmembrane region" description="Helical" evidence="6">
    <location>
        <begin position="376"/>
        <end position="398"/>
    </location>
</feature>
<accession>A0ABP8IUH5</accession>
<gene>
    <name evidence="7" type="ORF">GCM10023186_03160</name>
</gene>
<feature type="transmembrane region" description="Helical" evidence="6">
    <location>
        <begin position="12"/>
        <end position="37"/>
    </location>
</feature>
<organism evidence="7 8">
    <name type="scientific">Hymenobacter koreensis</name>
    <dbReference type="NCBI Taxonomy" id="1084523"/>
    <lineage>
        <taxon>Bacteria</taxon>
        <taxon>Pseudomonadati</taxon>
        <taxon>Bacteroidota</taxon>
        <taxon>Cytophagia</taxon>
        <taxon>Cytophagales</taxon>
        <taxon>Hymenobacteraceae</taxon>
        <taxon>Hymenobacter</taxon>
    </lineage>
</organism>
<comment type="subcellular location">
    <subcellularLocation>
        <location evidence="1">Cell membrane</location>
        <topology evidence="1">Multi-pass membrane protein</topology>
    </subcellularLocation>
</comment>
<reference evidence="8" key="1">
    <citation type="journal article" date="2019" name="Int. J. Syst. Evol. Microbiol.">
        <title>The Global Catalogue of Microorganisms (GCM) 10K type strain sequencing project: providing services to taxonomists for standard genome sequencing and annotation.</title>
        <authorList>
            <consortium name="The Broad Institute Genomics Platform"/>
            <consortium name="The Broad Institute Genome Sequencing Center for Infectious Disease"/>
            <person name="Wu L."/>
            <person name="Ma J."/>
        </authorList>
    </citation>
    <scope>NUCLEOTIDE SEQUENCE [LARGE SCALE GENOMIC DNA]</scope>
    <source>
        <strain evidence="8">JCM 17924</strain>
    </source>
</reference>
<feature type="transmembrane region" description="Helical" evidence="6">
    <location>
        <begin position="90"/>
        <end position="117"/>
    </location>
</feature>
<dbReference type="PANTHER" id="PTHR30250">
    <property type="entry name" value="PST FAMILY PREDICTED COLANIC ACID TRANSPORTER"/>
    <property type="match status" value="1"/>
</dbReference>
<dbReference type="PANTHER" id="PTHR30250:SF26">
    <property type="entry name" value="PSMA PROTEIN"/>
    <property type="match status" value="1"/>
</dbReference>
<evidence type="ECO:0008006" key="9">
    <source>
        <dbReference type="Google" id="ProtNLM"/>
    </source>
</evidence>
<evidence type="ECO:0000256" key="5">
    <source>
        <dbReference type="ARBA" id="ARBA00023136"/>
    </source>
</evidence>
<evidence type="ECO:0000256" key="3">
    <source>
        <dbReference type="ARBA" id="ARBA00022692"/>
    </source>
</evidence>
<feature type="transmembrane region" description="Helical" evidence="6">
    <location>
        <begin position="49"/>
        <end position="70"/>
    </location>
</feature>
<proteinExistence type="predicted"/>
<evidence type="ECO:0000256" key="6">
    <source>
        <dbReference type="SAM" id="Phobius"/>
    </source>
</evidence>
<dbReference type="InterPro" id="IPR050833">
    <property type="entry name" value="Poly_Biosynth_Transport"/>
</dbReference>